<evidence type="ECO:0000256" key="3">
    <source>
        <dbReference type="ARBA" id="ARBA00022842"/>
    </source>
</evidence>
<reference evidence="5 6" key="1">
    <citation type="submission" date="2024-07" db="EMBL/GenBank/DDBJ databases">
        <title>Section-level genome sequencing and comparative genomics of Aspergillus sections Usti and Cavernicolus.</title>
        <authorList>
            <consortium name="Lawrence Berkeley National Laboratory"/>
            <person name="Nybo J.L."/>
            <person name="Vesth T.C."/>
            <person name="Theobald S."/>
            <person name="Frisvad J.C."/>
            <person name="Larsen T.O."/>
            <person name="Kjaerboelling I."/>
            <person name="Rothschild-Mancinelli K."/>
            <person name="Lyhne E.K."/>
            <person name="Kogle M.E."/>
            <person name="Barry K."/>
            <person name="Clum A."/>
            <person name="Na H."/>
            <person name="Ledsgaard L."/>
            <person name="Lin J."/>
            <person name="Lipzen A."/>
            <person name="Kuo A."/>
            <person name="Riley R."/>
            <person name="Mondo S."/>
            <person name="Labutti K."/>
            <person name="Haridas S."/>
            <person name="Pangalinan J."/>
            <person name="Salamov A.A."/>
            <person name="Simmons B.A."/>
            <person name="Magnuson J.K."/>
            <person name="Chen J."/>
            <person name="Drula E."/>
            <person name="Henrissat B."/>
            <person name="Wiebenga A."/>
            <person name="Lubbers R.J."/>
            <person name="Gomes A.C."/>
            <person name="Macurrencykelacurrency M.R."/>
            <person name="Stajich J."/>
            <person name="Grigoriev I.V."/>
            <person name="Mortensen U.H."/>
            <person name="De Vries R.P."/>
            <person name="Baker S.E."/>
            <person name="Andersen M.R."/>
        </authorList>
    </citation>
    <scope>NUCLEOTIDE SEQUENCE [LARGE SCALE GENOMIC DNA]</scope>
    <source>
        <strain evidence="5 6">CBS 449.75</strain>
    </source>
</reference>
<dbReference type="SFLD" id="SFLDG01020">
    <property type="entry name" value="Terpene_Cyclase_Like_2"/>
    <property type="match status" value="1"/>
</dbReference>
<name>A0ABR4LIC4_9EURO</name>
<keyword evidence="3 4" id="KW-0460">Magnesium</keyword>
<dbReference type="RefSeq" id="XP_070883272.1">
    <property type="nucleotide sequence ID" value="XM_071031480.1"/>
</dbReference>
<evidence type="ECO:0000256" key="2">
    <source>
        <dbReference type="ARBA" id="ARBA00006333"/>
    </source>
</evidence>
<dbReference type="PANTHER" id="PTHR35201:SF4">
    <property type="entry name" value="BETA-PINACENE SYNTHASE-RELATED"/>
    <property type="match status" value="1"/>
</dbReference>
<organism evidence="5 6">
    <name type="scientific">Aspergillus lucknowensis</name>
    <dbReference type="NCBI Taxonomy" id="176173"/>
    <lineage>
        <taxon>Eukaryota</taxon>
        <taxon>Fungi</taxon>
        <taxon>Dikarya</taxon>
        <taxon>Ascomycota</taxon>
        <taxon>Pezizomycotina</taxon>
        <taxon>Eurotiomycetes</taxon>
        <taxon>Eurotiomycetidae</taxon>
        <taxon>Eurotiales</taxon>
        <taxon>Aspergillaceae</taxon>
        <taxon>Aspergillus</taxon>
        <taxon>Aspergillus subgen. Nidulantes</taxon>
    </lineage>
</organism>
<dbReference type="Gene3D" id="1.10.600.10">
    <property type="entry name" value="Farnesyl Diphosphate Synthase"/>
    <property type="match status" value="1"/>
</dbReference>
<gene>
    <name evidence="5" type="ORF">BJX67DRAFT_373996</name>
</gene>
<dbReference type="PANTHER" id="PTHR35201">
    <property type="entry name" value="TERPENE SYNTHASE"/>
    <property type="match status" value="1"/>
</dbReference>
<evidence type="ECO:0000313" key="6">
    <source>
        <dbReference type="Proteomes" id="UP001610432"/>
    </source>
</evidence>
<dbReference type="Proteomes" id="UP001610432">
    <property type="component" value="Unassembled WGS sequence"/>
</dbReference>
<evidence type="ECO:0000256" key="1">
    <source>
        <dbReference type="ARBA" id="ARBA00001946"/>
    </source>
</evidence>
<dbReference type="InterPro" id="IPR008949">
    <property type="entry name" value="Isoprenoid_synthase_dom_sf"/>
</dbReference>
<dbReference type="EMBL" id="JBFXLQ010000042">
    <property type="protein sequence ID" value="KAL2864293.1"/>
    <property type="molecule type" value="Genomic_DNA"/>
</dbReference>
<comment type="cofactor">
    <cofactor evidence="1 4">
        <name>Mg(2+)</name>
        <dbReference type="ChEBI" id="CHEBI:18420"/>
    </cofactor>
</comment>
<dbReference type="EC" id="4.2.3.-" evidence="4"/>
<sequence>MDHQTTQLGKDLAKFRASISGQKATIPNFYTVFPGWTPNIHPEYERARDEVLNPWIERWVPDPHTARKFQKAEFGVFAAVICAQASFEKLCTVSKAFAWYFIWDDLFDCGCLAGDTKAARMYRERSMQYFRAVLCGMGPAPDLSDCSLELKNALHCWDEVAAHLRVECSRETLQVLMEKKLLYVSSVDTVDVSFQGKCIPSLTQYWRRRDRTAGVYPVIATIPFIYGLQVSWRGLNNSLMRLLWRHTSYLVHMINDVFSLRKELADNQIENMVPVLMLNEDVDCNQAVRLSHQLVQEAARGFLEVEDNFSVITGQVDSGISKAFIQGCKNVVMGLTHWSYSGERYFRNSELNENSEIEFTIYVPTQNGCDW</sequence>
<keyword evidence="4" id="KW-0456">Lyase</keyword>
<dbReference type="Pfam" id="PF19086">
    <property type="entry name" value="Terpene_syn_C_2"/>
    <property type="match status" value="1"/>
</dbReference>
<proteinExistence type="inferred from homology"/>
<keyword evidence="4" id="KW-0479">Metal-binding</keyword>
<evidence type="ECO:0000256" key="4">
    <source>
        <dbReference type="RuleBase" id="RU366034"/>
    </source>
</evidence>
<protein>
    <recommendedName>
        <fullName evidence="4">Terpene synthase</fullName>
        <ecNumber evidence="4">4.2.3.-</ecNumber>
    </recommendedName>
</protein>
<keyword evidence="6" id="KW-1185">Reference proteome</keyword>
<evidence type="ECO:0000313" key="5">
    <source>
        <dbReference type="EMBL" id="KAL2864293.1"/>
    </source>
</evidence>
<comment type="caution">
    <text evidence="5">The sequence shown here is derived from an EMBL/GenBank/DDBJ whole genome shotgun (WGS) entry which is preliminary data.</text>
</comment>
<dbReference type="GeneID" id="98146552"/>
<dbReference type="SUPFAM" id="SSF48576">
    <property type="entry name" value="Terpenoid synthases"/>
    <property type="match status" value="1"/>
</dbReference>
<comment type="similarity">
    <text evidence="2 4">Belongs to the terpene synthase family.</text>
</comment>
<accession>A0ABR4LIC4</accession>
<dbReference type="SFLD" id="SFLDS00005">
    <property type="entry name" value="Isoprenoid_Synthase_Type_I"/>
    <property type="match status" value="1"/>
</dbReference>
<dbReference type="InterPro" id="IPR034686">
    <property type="entry name" value="Terpene_cyclase-like_2"/>
</dbReference>